<protein>
    <submittedName>
        <fullName evidence="1">Uncharacterized protein</fullName>
    </submittedName>
</protein>
<proteinExistence type="predicted"/>
<accession>A0ABV4EDY2</accession>
<name>A0ABV4EDY2_9GAMM</name>
<reference evidence="1 2" key="1">
    <citation type="submission" date="2024-07" db="EMBL/GenBank/DDBJ databases">
        <authorList>
            <person name="Hebao G."/>
        </authorList>
    </citation>
    <scope>NUCLEOTIDE SEQUENCE [LARGE SCALE GENOMIC DNA]</scope>
    <source>
        <strain evidence="1 2">ACCC 02193</strain>
    </source>
</reference>
<sequence length="97" mass="10554">MTKGEPNMNLDDEDIVPTVFVRKALLLGTPLLVQSILTMPDTFTMPGYTLVPLEDTTECEPGMIYNESEGTFSAYVSPEPIKPVATAHELTPEGPAQ</sequence>
<evidence type="ECO:0000313" key="1">
    <source>
        <dbReference type="EMBL" id="MEY8773013.1"/>
    </source>
</evidence>
<dbReference type="Proteomes" id="UP001565243">
    <property type="component" value="Unassembled WGS sequence"/>
</dbReference>
<dbReference type="RefSeq" id="WP_369896641.1">
    <property type="nucleotide sequence ID" value="NZ_JBGFFX010000017.1"/>
</dbReference>
<organism evidence="1 2">
    <name type="scientific">Erwinia aeris</name>
    <dbReference type="NCBI Taxonomy" id="3239803"/>
    <lineage>
        <taxon>Bacteria</taxon>
        <taxon>Pseudomonadati</taxon>
        <taxon>Pseudomonadota</taxon>
        <taxon>Gammaproteobacteria</taxon>
        <taxon>Enterobacterales</taxon>
        <taxon>Erwiniaceae</taxon>
        <taxon>Erwinia</taxon>
    </lineage>
</organism>
<gene>
    <name evidence="1" type="ORF">AB6T85_21620</name>
</gene>
<evidence type="ECO:0000313" key="2">
    <source>
        <dbReference type="Proteomes" id="UP001565243"/>
    </source>
</evidence>
<keyword evidence="2" id="KW-1185">Reference proteome</keyword>
<dbReference type="EMBL" id="JBGFFX010000017">
    <property type="protein sequence ID" value="MEY8773013.1"/>
    <property type="molecule type" value="Genomic_DNA"/>
</dbReference>
<comment type="caution">
    <text evidence="1">The sequence shown here is derived from an EMBL/GenBank/DDBJ whole genome shotgun (WGS) entry which is preliminary data.</text>
</comment>